<comment type="caution">
    <text evidence="2">The sequence shown here is derived from an EMBL/GenBank/DDBJ whole genome shotgun (WGS) entry which is preliminary data.</text>
</comment>
<evidence type="ECO:0008006" key="4">
    <source>
        <dbReference type="Google" id="ProtNLM"/>
    </source>
</evidence>
<dbReference type="PROSITE" id="PS51257">
    <property type="entry name" value="PROKAR_LIPOPROTEIN"/>
    <property type="match status" value="1"/>
</dbReference>
<accession>A0AAN7IMJ8</accession>
<dbReference type="Proteomes" id="UP001324115">
    <property type="component" value="Unassembled WGS sequence"/>
</dbReference>
<name>A0AAN7IMJ8_QUERU</name>
<protein>
    <recommendedName>
        <fullName evidence="4">Plant thionin family protein</fullName>
    </recommendedName>
</protein>
<organism evidence="2 3">
    <name type="scientific">Quercus rubra</name>
    <name type="common">Northern red oak</name>
    <name type="synonym">Quercus borealis</name>
    <dbReference type="NCBI Taxonomy" id="3512"/>
    <lineage>
        <taxon>Eukaryota</taxon>
        <taxon>Viridiplantae</taxon>
        <taxon>Streptophyta</taxon>
        <taxon>Embryophyta</taxon>
        <taxon>Tracheophyta</taxon>
        <taxon>Spermatophyta</taxon>
        <taxon>Magnoliopsida</taxon>
        <taxon>eudicotyledons</taxon>
        <taxon>Gunneridae</taxon>
        <taxon>Pentapetalae</taxon>
        <taxon>rosids</taxon>
        <taxon>fabids</taxon>
        <taxon>Fagales</taxon>
        <taxon>Fagaceae</taxon>
        <taxon>Quercus</taxon>
    </lineage>
</organism>
<gene>
    <name evidence="2" type="ORF">RGQ29_028787</name>
</gene>
<dbReference type="EMBL" id="JAXUIC010000008">
    <property type="protein sequence ID" value="KAK4578841.1"/>
    <property type="molecule type" value="Genomic_DNA"/>
</dbReference>
<keyword evidence="1" id="KW-0732">Signal</keyword>
<feature type="chain" id="PRO_5043018654" description="Plant thionin family protein" evidence="1">
    <location>
        <begin position="28"/>
        <end position="79"/>
    </location>
</feature>
<feature type="signal peptide" evidence="1">
    <location>
        <begin position="1"/>
        <end position="27"/>
    </location>
</feature>
<keyword evidence="3" id="KW-1185">Reference proteome</keyword>
<sequence length="79" mass="8418">MATKKTIAMLLISLLVVMMACTNTGAAMRCSQWCQPQCMKVKGASQDACKKACNGLCLQLGGKGVMLTSALRAFVNNLF</sequence>
<reference evidence="2 3" key="1">
    <citation type="journal article" date="2023" name="G3 (Bethesda)">
        <title>A haplotype-resolved chromosome-scale genome for Quercus rubra L. provides insights into the genetics of adaptive traits for red oak species.</title>
        <authorList>
            <person name="Kapoor B."/>
            <person name="Jenkins J."/>
            <person name="Schmutz J."/>
            <person name="Zhebentyayeva T."/>
            <person name="Kuelheim C."/>
            <person name="Coggeshall M."/>
            <person name="Heim C."/>
            <person name="Lasky J.R."/>
            <person name="Leites L."/>
            <person name="Islam-Faridi N."/>
            <person name="Romero-Severson J."/>
            <person name="DeLeo V.L."/>
            <person name="Lucas S.M."/>
            <person name="Lazic D."/>
            <person name="Gailing O."/>
            <person name="Carlson J."/>
            <person name="Staton M."/>
        </authorList>
    </citation>
    <scope>NUCLEOTIDE SEQUENCE [LARGE SCALE GENOMIC DNA]</scope>
    <source>
        <strain evidence="2">Pseudo-F2</strain>
    </source>
</reference>
<proteinExistence type="predicted"/>
<dbReference type="AlphaFoldDB" id="A0AAN7IMJ8"/>
<evidence type="ECO:0000313" key="3">
    <source>
        <dbReference type="Proteomes" id="UP001324115"/>
    </source>
</evidence>
<evidence type="ECO:0000313" key="2">
    <source>
        <dbReference type="EMBL" id="KAK4578841.1"/>
    </source>
</evidence>
<evidence type="ECO:0000256" key="1">
    <source>
        <dbReference type="SAM" id="SignalP"/>
    </source>
</evidence>